<evidence type="ECO:0000313" key="2">
    <source>
        <dbReference type="EMBL" id="KZZ93602.1"/>
    </source>
</evidence>
<keyword evidence="3" id="KW-1185">Reference proteome</keyword>
<gene>
    <name evidence="2" type="ORF">AAP_02394</name>
</gene>
<evidence type="ECO:0000313" key="3">
    <source>
        <dbReference type="Proteomes" id="UP000242877"/>
    </source>
</evidence>
<comment type="caution">
    <text evidence="2">The sequence shown here is derived from an EMBL/GenBank/DDBJ whole genome shotgun (WGS) entry which is preliminary data.</text>
</comment>
<protein>
    <submittedName>
        <fullName evidence="2">Uncharacterized protein</fullName>
    </submittedName>
</protein>
<dbReference type="AlphaFoldDB" id="A0A168A8C3"/>
<dbReference type="EMBL" id="AZGZ01000008">
    <property type="protein sequence ID" value="KZZ93602.1"/>
    <property type="molecule type" value="Genomic_DNA"/>
</dbReference>
<sequence length="207" mass="22604">MGAEGTALAADNRALWVSLNAGANHTSNYKRLFAWICNLDLKGVTNVATLAMQFHAVVFETAAQCDQALTIVQRAQYKDKDGNEKKVQVKKFAVPEKKKETKNTLILQGAFLTRQRIGDVLVGQFYVQFEADTTMGKKGTLKVGAERNGRTWTWEARKCALCGASAHRAKECQGEAPLKLTPALTMQKGLPAPTKAEEPPSAQPKGK</sequence>
<name>A0A168A8C3_9EURO</name>
<evidence type="ECO:0000256" key="1">
    <source>
        <dbReference type="SAM" id="MobiDB-lite"/>
    </source>
</evidence>
<dbReference type="VEuPathDB" id="FungiDB:AAP_02394"/>
<dbReference type="Proteomes" id="UP000242877">
    <property type="component" value="Unassembled WGS sequence"/>
</dbReference>
<organism evidence="2 3">
    <name type="scientific">Ascosphaera apis ARSEF 7405</name>
    <dbReference type="NCBI Taxonomy" id="392613"/>
    <lineage>
        <taxon>Eukaryota</taxon>
        <taxon>Fungi</taxon>
        <taxon>Dikarya</taxon>
        <taxon>Ascomycota</taxon>
        <taxon>Pezizomycotina</taxon>
        <taxon>Eurotiomycetes</taxon>
        <taxon>Eurotiomycetidae</taxon>
        <taxon>Onygenales</taxon>
        <taxon>Ascosphaeraceae</taxon>
        <taxon>Ascosphaera</taxon>
    </lineage>
</organism>
<reference evidence="2 3" key="1">
    <citation type="journal article" date="2016" name="Genome Biol. Evol.">
        <title>Divergent and convergent evolution of fungal pathogenicity.</title>
        <authorList>
            <person name="Shang Y."/>
            <person name="Xiao G."/>
            <person name="Zheng P."/>
            <person name="Cen K."/>
            <person name="Zhan S."/>
            <person name="Wang C."/>
        </authorList>
    </citation>
    <scope>NUCLEOTIDE SEQUENCE [LARGE SCALE GENOMIC DNA]</scope>
    <source>
        <strain evidence="2 3">ARSEF 7405</strain>
    </source>
</reference>
<proteinExistence type="predicted"/>
<accession>A0A168A8C3</accession>
<feature type="region of interest" description="Disordered" evidence="1">
    <location>
        <begin position="174"/>
        <end position="207"/>
    </location>
</feature>